<feature type="non-terminal residue" evidence="2">
    <location>
        <position position="1"/>
    </location>
</feature>
<comment type="caution">
    <text evidence="2">The sequence shown here is derived from an EMBL/GenBank/DDBJ whole genome shotgun (WGS) entry which is preliminary data.</text>
</comment>
<evidence type="ECO:0000256" key="1">
    <source>
        <dbReference type="SAM" id="MobiDB-lite"/>
    </source>
</evidence>
<evidence type="ECO:0000313" key="3">
    <source>
        <dbReference type="Proteomes" id="UP000257109"/>
    </source>
</evidence>
<accession>A0A371II75</accession>
<dbReference type="Proteomes" id="UP000257109">
    <property type="component" value="Unassembled WGS sequence"/>
</dbReference>
<dbReference type="EMBL" id="QJKJ01000032">
    <property type="protein sequence ID" value="RDY14675.1"/>
    <property type="molecule type" value="Genomic_DNA"/>
</dbReference>
<dbReference type="AlphaFoldDB" id="A0A371II75"/>
<feature type="region of interest" description="Disordered" evidence="1">
    <location>
        <begin position="80"/>
        <end position="100"/>
    </location>
</feature>
<reference evidence="2" key="1">
    <citation type="submission" date="2018-05" db="EMBL/GenBank/DDBJ databases">
        <title>Draft genome of Mucuna pruriens seed.</title>
        <authorList>
            <person name="Nnadi N.E."/>
            <person name="Vos R."/>
            <person name="Hasami M.H."/>
            <person name="Devisetty U.K."/>
            <person name="Aguiy J.C."/>
        </authorList>
    </citation>
    <scope>NUCLEOTIDE SEQUENCE [LARGE SCALE GENOMIC DNA]</scope>
    <source>
        <strain evidence="2">JCA_2017</strain>
    </source>
</reference>
<dbReference type="OrthoDB" id="10382491at2759"/>
<protein>
    <submittedName>
        <fullName evidence="2">Uncharacterized protein</fullName>
    </submittedName>
</protein>
<gene>
    <name evidence="2" type="ORF">CR513_00201</name>
</gene>
<name>A0A371II75_MUCPR</name>
<proteinExistence type="predicted"/>
<organism evidence="2 3">
    <name type="scientific">Mucuna pruriens</name>
    <name type="common">Velvet bean</name>
    <name type="synonym">Dolichos pruriens</name>
    <dbReference type="NCBI Taxonomy" id="157652"/>
    <lineage>
        <taxon>Eukaryota</taxon>
        <taxon>Viridiplantae</taxon>
        <taxon>Streptophyta</taxon>
        <taxon>Embryophyta</taxon>
        <taxon>Tracheophyta</taxon>
        <taxon>Spermatophyta</taxon>
        <taxon>Magnoliopsida</taxon>
        <taxon>eudicotyledons</taxon>
        <taxon>Gunneridae</taxon>
        <taxon>Pentapetalae</taxon>
        <taxon>rosids</taxon>
        <taxon>fabids</taxon>
        <taxon>Fabales</taxon>
        <taxon>Fabaceae</taxon>
        <taxon>Papilionoideae</taxon>
        <taxon>50 kb inversion clade</taxon>
        <taxon>NPAAA clade</taxon>
        <taxon>indigoferoid/millettioid clade</taxon>
        <taxon>Phaseoleae</taxon>
        <taxon>Mucuna</taxon>
    </lineage>
</organism>
<sequence>MEQPPYYEKIGPSLIAINVSIAGNSNLISFHTSQAAANSGLHLQASRIISLPSRARSRPSFRACTHASRATRLATAPGAFPQGCPKVPPPNWSTESSPKISVRAGICQT</sequence>
<keyword evidence="3" id="KW-1185">Reference proteome</keyword>
<evidence type="ECO:0000313" key="2">
    <source>
        <dbReference type="EMBL" id="RDY14675.1"/>
    </source>
</evidence>